<protein>
    <submittedName>
        <fullName evidence="5">Ribosomal-protein-alanine N-acetyltransferase</fullName>
    </submittedName>
</protein>
<dbReference type="Pfam" id="PF13302">
    <property type="entry name" value="Acetyltransf_3"/>
    <property type="match status" value="1"/>
</dbReference>
<dbReference type="InterPro" id="IPR016181">
    <property type="entry name" value="Acyl_CoA_acyltransferase"/>
</dbReference>
<dbReference type="EMBL" id="VFOR01000002">
    <property type="protein sequence ID" value="TQL57903.1"/>
    <property type="molecule type" value="Genomic_DNA"/>
</dbReference>
<dbReference type="SUPFAM" id="SSF55729">
    <property type="entry name" value="Acyl-CoA N-acyltransferases (Nat)"/>
    <property type="match status" value="1"/>
</dbReference>
<comment type="caution">
    <text evidence="5">The sequence shown here is derived from an EMBL/GenBank/DDBJ whole genome shotgun (WGS) entry which is preliminary data.</text>
</comment>
<dbReference type="OrthoDB" id="5242221at2"/>
<name>A0A542ZC25_9ACTN</name>
<feature type="domain" description="N-acetyltransferase" evidence="4">
    <location>
        <begin position="14"/>
        <end position="162"/>
    </location>
</feature>
<dbReference type="InterPro" id="IPR000182">
    <property type="entry name" value="GNAT_dom"/>
</dbReference>
<dbReference type="Proteomes" id="UP000316196">
    <property type="component" value="Unassembled WGS sequence"/>
</dbReference>
<keyword evidence="6" id="KW-1185">Reference proteome</keyword>
<evidence type="ECO:0000259" key="4">
    <source>
        <dbReference type="Pfam" id="PF13302"/>
    </source>
</evidence>
<accession>A0A542ZC25</accession>
<keyword evidence="2" id="KW-0012">Acyltransferase</keyword>
<evidence type="ECO:0000256" key="1">
    <source>
        <dbReference type="ARBA" id="ARBA00022679"/>
    </source>
</evidence>
<evidence type="ECO:0000313" key="5">
    <source>
        <dbReference type="EMBL" id="TQL57903.1"/>
    </source>
</evidence>
<evidence type="ECO:0000256" key="3">
    <source>
        <dbReference type="ARBA" id="ARBA00038502"/>
    </source>
</evidence>
<evidence type="ECO:0000313" key="6">
    <source>
        <dbReference type="Proteomes" id="UP000316196"/>
    </source>
</evidence>
<dbReference type="PANTHER" id="PTHR43792:SF8">
    <property type="entry name" value="[RIBOSOMAL PROTEIN US5]-ALANINE N-ACETYLTRANSFERASE"/>
    <property type="match status" value="1"/>
</dbReference>
<keyword evidence="1 5" id="KW-0808">Transferase</keyword>
<dbReference type="AlphaFoldDB" id="A0A542ZC25"/>
<gene>
    <name evidence="5" type="ORF">FB460_1750</name>
</gene>
<dbReference type="Gene3D" id="3.40.630.30">
    <property type="match status" value="1"/>
</dbReference>
<dbReference type="PANTHER" id="PTHR43792">
    <property type="entry name" value="GNAT FAMILY, PUTATIVE (AFU_ORTHOLOGUE AFUA_3G00765)-RELATED-RELATED"/>
    <property type="match status" value="1"/>
</dbReference>
<sequence>MTAWPVALREGAVWLRPIRARDQKQWDQVRARNRDWLAEWEATLPPGGRPGPTSFRGFVRMVTRQARRGEALPWLVWVDPGGGAGWRVAGQLTVSPIHYGSANSATLGYWIDQGFAGRGVIPTAVALAADFCFTELGLHRIEIAIRPENTKSLRVVDKLGFRHEGCRRAFLHINGDWRDHEIFVMLAEEAPAGGLVARWRQSRHGG</sequence>
<comment type="similarity">
    <text evidence="3">Belongs to the acetyltransferase family. RimJ subfamily.</text>
</comment>
<dbReference type="GO" id="GO:0008999">
    <property type="term" value="F:protein-N-terminal-alanine acetyltransferase activity"/>
    <property type="evidence" value="ECO:0007669"/>
    <property type="project" value="TreeGrafter"/>
</dbReference>
<dbReference type="InterPro" id="IPR051531">
    <property type="entry name" value="N-acetyltransferase"/>
</dbReference>
<proteinExistence type="inferred from homology"/>
<reference evidence="5 6" key="1">
    <citation type="submission" date="2019-06" db="EMBL/GenBank/DDBJ databases">
        <title>Sequencing the genomes of 1000 actinobacteria strains.</title>
        <authorList>
            <person name="Klenk H.-P."/>
        </authorList>
    </citation>
    <scope>NUCLEOTIDE SEQUENCE [LARGE SCALE GENOMIC DNA]</scope>
    <source>
        <strain evidence="5 6">DSM 8251</strain>
    </source>
</reference>
<evidence type="ECO:0000256" key="2">
    <source>
        <dbReference type="ARBA" id="ARBA00023315"/>
    </source>
</evidence>
<dbReference type="RefSeq" id="WP_142093722.1">
    <property type="nucleotide sequence ID" value="NZ_BAAAMD010000004.1"/>
</dbReference>
<organism evidence="5 6">
    <name type="scientific">Propioniferax innocua</name>
    <dbReference type="NCBI Taxonomy" id="1753"/>
    <lineage>
        <taxon>Bacteria</taxon>
        <taxon>Bacillati</taxon>
        <taxon>Actinomycetota</taxon>
        <taxon>Actinomycetes</taxon>
        <taxon>Propionibacteriales</taxon>
        <taxon>Propionibacteriaceae</taxon>
        <taxon>Propioniferax</taxon>
    </lineage>
</organism>
<dbReference type="GO" id="GO:0005737">
    <property type="term" value="C:cytoplasm"/>
    <property type="evidence" value="ECO:0007669"/>
    <property type="project" value="TreeGrafter"/>
</dbReference>